<dbReference type="InterPro" id="IPR015760">
    <property type="entry name" value="TIF_IF2"/>
</dbReference>
<keyword evidence="17" id="KW-1185">Reference proteome</keyword>
<dbReference type="CDD" id="cd03703">
    <property type="entry name" value="aeIF5B_II"/>
    <property type="match status" value="1"/>
</dbReference>
<dbReference type="NCBIfam" id="NF003078">
    <property type="entry name" value="PRK04004.1"/>
    <property type="match status" value="1"/>
</dbReference>
<evidence type="ECO:0000256" key="10">
    <source>
        <dbReference type="ARBA" id="ARBA00022917"/>
    </source>
</evidence>
<dbReference type="PANTHER" id="PTHR43381">
    <property type="entry name" value="TRANSLATION INITIATION FACTOR IF-2-RELATED"/>
    <property type="match status" value="1"/>
</dbReference>
<dbReference type="Gene3D" id="2.40.30.10">
    <property type="entry name" value="Translation factors"/>
    <property type="match status" value="2"/>
</dbReference>
<dbReference type="EC" id="3.6.5.3" evidence="3"/>
<dbReference type="Pfam" id="PF14578">
    <property type="entry name" value="GTP_EFTU_D4"/>
    <property type="match status" value="1"/>
</dbReference>
<evidence type="ECO:0000259" key="15">
    <source>
        <dbReference type="PROSITE" id="PS51722"/>
    </source>
</evidence>
<keyword evidence="9" id="KW-0378">Hydrolase</keyword>
<dbReference type="InterPro" id="IPR029459">
    <property type="entry name" value="EFTU-type"/>
</dbReference>
<dbReference type="GO" id="GO:0003743">
    <property type="term" value="F:translation initiation factor activity"/>
    <property type="evidence" value="ECO:0007669"/>
    <property type="project" value="UniProtKB-KW"/>
</dbReference>
<dbReference type="GO" id="GO:0003924">
    <property type="term" value="F:GTPase activity"/>
    <property type="evidence" value="ECO:0007669"/>
    <property type="project" value="InterPro"/>
</dbReference>
<keyword evidence="5" id="KW-0963">Cytoplasm</keyword>
<dbReference type="InterPro" id="IPR000795">
    <property type="entry name" value="T_Tr_GTP-bd_dom"/>
</dbReference>
<dbReference type="GO" id="GO:0005739">
    <property type="term" value="C:mitochondrion"/>
    <property type="evidence" value="ECO:0007669"/>
    <property type="project" value="TreeGrafter"/>
</dbReference>
<dbReference type="InterPro" id="IPR036925">
    <property type="entry name" value="TIF_IF2_dom3_sf"/>
</dbReference>
<dbReference type="Proteomes" id="UP001334084">
    <property type="component" value="Chromosome 3"/>
</dbReference>
<name>A0AAX4JA36_9MICR</name>
<dbReference type="GO" id="GO:0046872">
    <property type="term" value="F:metal ion binding"/>
    <property type="evidence" value="ECO:0007669"/>
    <property type="project" value="UniProtKB-KW"/>
</dbReference>
<evidence type="ECO:0000256" key="7">
    <source>
        <dbReference type="ARBA" id="ARBA00022723"/>
    </source>
</evidence>
<keyword evidence="11" id="KW-0342">GTP-binding</keyword>
<evidence type="ECO:0000256" key="9">
    <source>
        <dbReference type="ARBA" id="ARBA00022801"/>
    </source>
</evidence>
<protein>
    <recommendedName>
        <fullName evidence="4">Eukaryotic translation initiation factor 5B</fullName>
        <ecNumber evidence="3">3.6.5.3</ecNumber>
    </recommendedName>
    <alternativeName>
        <fullName evidence="12">Translation initiation factor IF-2</fullName>
    </alternativeName>
</protein>
<dbReference type="InterPro" id="IPR009000">
    <property type="entry name" value="Transl_B-barrel_sf"/>
</dbReference>
<evidence type="ECO:0000313" key="17">
    <source>
        <dbReference type="Proteomes" id="UP001334084"/>
    </source>
</evidence>
<dbReference type="InterPro" id="IPR027417">
    <property type="entry name" value="P-loop_NTPase"/>
</dbReference>
<evidence type="ECO:0000256" key="1">
    <source>
        <dbReference type="ARBA" id="ARBA00004496"/>
    </source>
</evidence>
<dbReference type="InterPro" id="IPR005225">
    <property type="entry name" value="Small_GTP-bd"/>
</dbReference>
<reference evidence="16" key="1">
    <citation type="journal article" date="2024" name="BMC Genomics">
        <title>Functional annotation of a divergent genome using sequence and structure-based similarity.</title>
        <authorList>
            <person name="Svedberg D."/>
            <person name="Winiger R.R."/>
            <person name="Berg A."/>
            <person name="Sharma H."/>
            <person name="Tellgren-Roth C."/>
            <person name="Debrunner-Vossbrinck B.A."/>
            <person name="Vossbrinck C.R."/>
            <person name="Barandun J."/>
        </authorList>
    </citation>
    <scope>NUCLEOTIDE SEQUENCE</scope>
    <source>
        <strain evidence="16">Illinois isolate</strain>
    </source>
</reference>
<evidence type="ECO:0000256" key="14">
    <source>
        <dbReference type="SAM" id="MobiDB-lite"/>
    </source>
</evidence>
<dbReference type="RefSeq" id="XP_065329009.1">
    <property type="nucleotide sequence ID" value="XM_065472937.1"/>
</dbReference>
<keyword evidence="6" id="KW-0396">Initiation factor</keyword>
<evidence type="ECO:0000313" key="16">
    <source>
        <dbReference type="EMBL" id="WUR02864.1"/>
    </source>
</evidence>
<evidence type="ECO:0000256" key="12">
    <source>
        <dbReference type="ARBA" id="ARBA00032478"/>
    </source>
</evidence>
<evidence type="ECO:0000256" key="5">
    <source>
        <dbReference type="ARBA" id="ARBA00022490"/>
    </source>
</evidence>
<dbReference type="PROSITE" id="PS51722">
    <property type="entry name" value="G_TR_2"/>
    <property type="match status" value="1"/>
</dbReference>
<feature type="compositionally biased region" description="Basic and acidic residues" evidence="14">
    <location>
        <begin position="94"/>
        <end position="156"/>
    </location>
</feature>
<evidence type="ECO:0000256" key="2">
    <source>
        <dbReference type="ARBA" id="ARBA00007733"/>
    </source>
</evidence>
<dbReference type="NCBIfam" id="TIGR00231">
    <property type="entry name" value="small_GTP"/>
    <property type="match status" value="1"/>
</dbReference>
<sequence length="769" mass="88068">MASKKNKKKDDFMKILEEESKNTTKKPEESRDKANKSEENDQINSKKINSKKNEETNGKKIEETNDKKIEDNKKITDNKNLPRGMKKGKMSIADIKKMMQENEKKKKEEAEKKQKEEEKRQKQEAERKKQEEERRKLEEERKKLEEEKRQKEEENKKLERTVSGLLINQNKKKEIKKKTEVKISSKHKSPICCILGHVDTGKTKLLDKLRESNVQEKEAGGITQQIGATFFPAQELYKKCGKQTGDLPGILIIDTPGHESFTNLRSRGSSICNLAILVVDILHGLEPQTLESIELLKSRKTPFIVALNKIDRLYGWNSKNYRYFQESYDSQSEQTKKEFKNYLDFTKVKFAEIGLNAALYSENPNDKKFISLVPTSAISGEGIPDLVSLILELSEKYMKNKMIITEEVECTILEVKNTEGFGVTLDVILSNGEFSIGDKIGFSSTEGPIITTIRTLFLPQALKELRVKSQYKQVKFVRASLGVKIYANSCESAIAGSRVYKVTDNEEEVRQKLEKDFQSVMSSIELNDKGVHVVASTLGSLEALLSFLKKSEVNVSAVSIGNIKKKDILILASNQEKNNEYTAVLCFDILLDKDIKELANNLHVKIFEAKIIYHLLDQYTKYINFMKNKDKESHFNEAIFPVKLSIVQNCIFTKRSPLILGVNIEQGTLKINTPLCIFKDDEVLKMGKVVSIENNKKEVNKATKGQKVAIKIENSDSPKMYGRHFNEESVFYSIVTRKSIDLLKQVYRDELDEEHLQLLVQLKDKFDII</sequence>
<proteinExistence type="inferred from homology"/>
<dbReference type="SUPFAM" id="SSF52540">
    <property type="entry name" value="P-loop containing nucleoside triphosphate hydrolases"/>
    <property type="match status" value="1"/>
</dbReference>
<keyword evidence="10" id="KW-0648">Protein biosynthesis</keyword>
<evidence type="ECO:0000256" key="11">
    <source>
        <dbReference type="ARBA" id="ARBA00023134"/>
    </source>
</evidence>
<feature type="region of interest" description="Disordered" evidence="14">
    <location>
        <begin position="1"/>
        <end position="156"/>
    </location>
</feature>
<evidence type="ECO:0000256" key="6">
    <source>
        <dbReference type="ARBA" id="ARBA00022540"/>
    </source>
</evidence>
<dbReference type="Pfam" id="PF00009">
    <property type="entry name" value="GTP_EFTU"/>
    <property type="match status" value="1"/>
</dbReference>
<dbReference type="Gene3D" id="3.40.50.300">
    <property type="entry name" value="P-loop containing nucleotide triphosphate hydrolases"/>
    <property type="match status" value="1"/>
</dbReference>
<feature type="compositionally biased region" description="Basic and acidic residues" evidence="14">
    <location>
        <begin position="8"/>
        <end position="39"/>
    </location>
</feature>
<comment type="subcellular location">
    <subcellularLocation>
        <location evidence="1">Cytoplasm</location>
    </subcellularLocation>
</comment>
<dbReference type="KEGG" id="vnx:VNE69_03085"/>
<dbReference type="GeneID" id="90540681"/>
<dbReference type="FunFam" id="3.40.50.300:FF:000112">
    <property type="entry name" value="Eukaryotic translation initiation factor 5B"/>
    <property type="match status" value="1"/>
</dbReference>
<dbReference type="FunFam" id="3.40.50.10050:FF:000002">
    <property type="entry name" value="Eukaryotic translation initiation factor 5B"/>
    <property type="match status" value="1"/>
</dbReference>
<dbReference type="InterPro" id="IPR023115">
    <property type="entry name" value="TIF_IF2_dom3"/>
</dbReference>
<dbReference type="FunFam" id="2.40.30.10:FF:000026">
    <property type="entry name" value="Eukaryotic translation initiation factor 5B"/>
    <property type="match status" value="1"/>
</dbReference>
<dbReference type="Pfam" id="PF11987">
    <property type="entry name" value="IF-2"/>
    <property type="match status" value="1"/>
</dbReference>
<dbReference type="PANTHER" id="PTHR43381:SF4">
    <property type="entry name" value="EUKARYOTIC TRANSLATION INITIATION FACTOR 5B"/>
    <property type="match status" value="1"/>
</dbReference>
<dbReference type="Gene3D" id="3.40.50.10050">
    <property type="entry name" value="Translation initiation factor IF- 2, domain 3"/>
    <property type="match status" value="1"/>
</dbReference>
<feature type="domain" description="Tr-type G" evidence="15">
    <location>
        <begin position="187"/>
        <end position="401"/>
    </location>
</feature>
<evidence type="ECO:0000256" key="13">
    <source>
        <dbReference type="ARBA" id="ARBA00048107"/>
    </source>
</evidence>
<gene>
    <name evidence="16" type="ORF">VNE69_03085</name>
</gene>
<dbReference type="SUPFAM" id="SSF52156">
    <property type="entry name" value="Initiation factor IF2/eIF5b, domain 3"/>
    <property type="match status" value="1"/>
</dbReference>
<evidence type="ECO:0000256" key="4">
    <source>
        <dbReference type="ARBA" id="ARBA00013824"/>
    </source>
</evidence>
<feature type="compositionally biased region" description="Basic and acidic residues" evidence="14">
    <location>
        <begin position="51"/>
        <end position="77"/>
    </location>
</feature>
<dbReference type="PRINTS" id="PR00315">
    <property type="entry name" value="ELONGATNFCT"/>
</dbReference>
<dbReference type="SUPFAM" id="SSF50447">
    <property type="entry name" value="Translation proteins"/>
    <property type="match status" value="1"/>
</dbReference>
<comment type="catalytic activity">
    <reaction evidence="13">
        <text>GTP + H2O = GDP + phosphate + H(+)</text>
        <dbReference type="Rhea" id="RHEA:19669"/>
        <dbReference type="ChEBI" id="CHEBI:15377"/>
        <dbReference type="ChEBI" id="CHEBI:15378"/>
        <dbReference type="ChEBI" id="CHEBI:37565"/>
        <dbReference type="ChEBI" id="CHEBI:43474"/>
        <dbReference type="ChEBI" id="CHEBI:58189"/>
        <dbReference type="EC" id="3.6.5.3"/>
    </reaction>
</comment>
<evidence type="ECO:0000256" key="8">
    <source>
        <dbReference type="ARBA" id="ARBA00022741"/>
    </source>
</evidence>
<keyword evidence="8" id="KW-0547">Nucleotide-binding</keyword>
<accession>A0AAX4JA36</accession>
<organism evidence="16 17">
    <name type="scientific">Vairimorpha necatrix</name>
    <dbReference type="NCBI Taxonomy" id="6039"/>
    <lineage>
        <taxon>Eukaryota</taxon>
        <taxon>Fungi</taxon>
        <taxon>Fungi incertae sedis</taxon>
        <taxon>Microsporidia</taxon>
        <taxon>Nosematidae</taxon>
        <taxon>Vairimorpha</taxon>
    </lineage>
</organism>
<dbReference type="CDD" id="cd01887">
    <property type="entry name" value="IF2_eIF5B"/>
    <property type="match status" value="1"/>
</dbReference>
<evidence type="ECO:0000256" key="3">
    <source>
        <dbReference type="ARBA" id="ARBA00011986"/>
    </source>
</evidence>
<keyword evidence="7" id="KW-0479">Metal-binding</keyword>
<dbReference type="GO" id="GO:0005525">
    <property type="term" value="F:GTP binding"/>
    <property type="evidence" value="ECO:0007669"/>
    <property type="project" value="UniProtKB-KW"/>
</dbReference>
<dbReference type="FunFam" id="2.40.30.10:FF:000013">
    <property type="entry name" value="eukaryotic translation initiation factor 5B"/>
    <property type="match status" value="1"/>
</dbReference>
<dbReference type="AlphaFoldDB" id="A0AAX4JA36"/>
<dbReference type="EMBL" id="CP142728">
    <property type="protein sequence ID" value="WUR02864.1"/>
    <property type="molecule type" value="Genomic_DNA"/>
</dbReference>
<comment type="similarity">
    <text evidence="2">Belongs to the TRAFAC class translation factor GTPase superfamily. Classic translation factor GTPase family. IF-2 subfamily.</text>
</comment>